<dbReference type="KEGG" id="aram:KAR29_10345"/>
<dbReference type="Gene3D" id="3.40.630.30">
    <property type="match status" value="1"/>
</dbReference>
<dbReference type="Pfam" id="PF00583">
    <property type="entry name" value="Acetyltransf_1"/>
    <property type="match status" value="1"/>
</dbReference>
<dbReference type="InterPro" id="IPR016181">
    <property type="entry name" value="Acyl_CoA_acyltransferase"/>
</dbReference>
<dbReference type="Pfam" id="PF02738">
    <property type="entry name" value="MoCoBD_1"/>
    <property type="match status" value="1"/>
</dbReference>
<dbReference type="PANTHER" id="PTHR11908">
    <property type="entry name" value="XANTHINE DEHYDROGENASE"/>
    <property type="match status" value="1"/>
</dbReference>
<dbReference type="InterPro" id="IPR036856">
    <property type="entry name" value="Ald_Oxase/Xan_DH_a/b_sf"/>
</dbReference>
<dbReference type="Proteomes" id="UP000671879">
    <property type="component" value="Chromosome"/>
</dbReference>
<evidence type="ECO:0000256" key="1">
    <source>
        <dbReference type="ARBA" id="ARBA00006849"/>
    </source>
</evidence>
<evidence type="ECO:0000313" key="4">
    <source>
        <dbReference type="Proteomes" id="UP000671879"/>
    </source>
</evidence>
<accession>A0A9Q7AC38</accession>
<dbReference type="GO" id="GO:0016747">
    <property type="term" value="F:acyltransferase activity, transferring groups other than amino-acyl groups"/>
    <property type="evidence" value="ECO:0007669"/>
    <property type="project" value="InterPro"/>
</dbReference>
<organism evidence="3 4">
    <name type="scientific">Aminithiophilus ramosus</name>
    <dbReference type="NCBI Taxonomy" id="3029084"/>
    <lineage>
        <taxon>Bacteria</taxon>
        <taxon>Thermotogati</taxon>
        <taxon>Synergistota</taxon>
        <taxon>Synergistia</taxon>
        <taxon>Synergistales</taxon>
        <taxon>Aminithiophilaceae</taxon>
        <taxon>Aminithiophilus</taxon>
    </lineage>
</organism>
<dbReference type="InterPro" id="IPR036884">
    <property type="entry name" value="2Fe-2S-bd_dom_sf"/>
</dbReference>
<dbReference type="Gene3D" id="3.90.1170.50">
    <property type="entry name" value="Aldehyde oxidase/xanthine dehydrogenase, a/b hammerhead"/>
    <property type="match status" value="1"/>
</dbReference>
<dbReference type="SUPFAM" id="SSF54292">
    <property type="entry name" value="2Fe-2S ferredoxin-like"/>
    <property type="match status" value="1"/>
</dbReference>
<reference evidence="4" key="1">
    <citation type="submission" date="2021-04" db="EMBL/GenBank/DDBJ databases">
        <title>A novel Synergistetes isolate from a pyrite-forming mixed culture.</title>
        <authorList>
            <person name="Bunk B."/>
            <person name="Sproer C."/>
            <person name="Spring S."/>
            <person name="Pester M."/>
        </authorList>
    </citation>
    <scope>NUCLEOTIDE SEQUENCE [LARGE SCALE GENOMIC DNA]</scope>
    <source>
        <strain evidence="4">J.5.4.2-T.3.5.2</strain>
    </source>
</reference>
<dbReference type="Pfam" id="PF01799">
    <property type="entry name" value="Fer2_2"/>
    <property type="match status" value="1"/>
</dbReference>
<dbReference type="InterPro" id="IPR016208">
    <property type="entry name" value="Ald_Oxase/xanthine_DH-like"/>
</dbReference>
<dbReference type="CDD" id="cd04301">
    <property type="entry name" value="NAT_SF"/>
    <property type="match status" value="1"/>
</dbReference>
<dbReference type="InterPro" id="IPR036010">
    <property type="entry name" value="2Fe-2S_ferredoxin-like_sf"/>
</dbReference>
<dbReference type="AlphaFoldDB" id="A0A9Q7AC38"/>
<feature type="domain" description="N-acetyltransferase" evidence="2">
    <location>
        <begin position="9"/>
        <end position="168"/>
    </location>
</feature>
<dbReference type="SUPFAM" id="SSF56003">
    <property type="entry name" value="Molybdenum cofactor-binding domain"/>
    <property type="match status" value="1"/>
</dbReference>
<dbReference type="InterPro" id="IPR000182">
    <property type="entry name" value="GNAT_dom"/>
</dbReference>
<dbReference type="SUPFAM" id="SSF54665">
    <property type="entry name" value="CO dehydrogenase molybdoprotein N-domain-like"/>
    <property type="match status" value="1"/>
</dbReference>
<dbReference type="GO" id="GO:0016491">
    <property type="term" value="F:oxidoreductase activity"/>
    <property type="evidence" value="ECO:0007669"/>
    <property type="project" value="UniProtKB-KW"/>
</dbReference>
<dbReference type="Pfam" id="PF01315">
    <property type="entry name" value="Ald_Xan_dh_C"/>
    <property type="match status" value="1"/>
</dbReference>
<dbReference type="InterPro" id="IPR008274">
    <property type="entry name" value="AldOxase/xan_DH_MoCoBD1"/>
</dbReference>
<evidence type="ECO:0000313" key="3">
    <source>
        <dbReference type="EMBL" id="QTX31739.1"/>
    </source>
</evidence>
<dbReference type="InterPro" id="IPR002888">
    <property type="entry name" value="2Fe-2S-bd"/>
</dbReference>
<gene>
    <name evidence="3" type="ORF">KAR29_10345</name>
</gene>
<dbReference type="Gene3D" id="1.10.150.120">
    <property type="entry name" value="[2Fe-2S]-binding domain"/>
    <property type="match status" value="1"/>
</dbReference>
<proteinExistence type="inferred from homology"/>
<dbReference type="SUPFAM" id="SSF55729">
    <property type="entry name" value="Acyl-CoA N-acyltransferases (Nat)"/>
    <property type="match status" value="1"/>
</dbReference>
<evidence type="ECO:0000259" key="2">
    <source>
        <dbReference type="PROSITE" id="PS51186"/>
    </source>
</evidence>
<dbReference type="GO" id="GO:0005506">
    <property type="term" value="F:iron ion binding"/>
    <property type="evidence" value="ECO:0007669"/>
    <property type="project" value="InterPro"/>
</dbReference>
<keyword evidence="3" id="KW-0012">Acyltransferase</keyword>
<dbReference type="InterPro" id="IPR037165">
    <property type="entry name" value="AldOxase/xan_DH_Mopterin-bd_sf"/>
</dbReference>
<dbReference type="EC" id="2.3.1.-" evidence="3"/>
<protein>
    <submittedName>
        <fullName evidence="3">GNAT family N-acetyltransferase</fullName>
        <ecNumber evidence="3">2.3.1.-</ecNumber>
    </submittedName>
</protein>
<keyword evidence="3" id="KW-0808">Transferase</keyword>
<sequence>MRDQALPEVRVALLDEAAAPAVCELYRAVYGDRFPFPDVYDPEKLLRANREGRQINVVASVEGRVVGQAVTVRSAWNGRLYELVGLMVLPEARGLGLSRRLAGALMEEVFPRLDWLVRYTESTTAHVRSQKVDLSLGQAHTALAKTCGKERYASEVVEDGIVWAVARRAGVPSAFLRGLDTSRAASAPGVLAVLTAADVKGTNLLGIIEPDQPVLAVDRIRYGGDPVCLVLGETLEAARRGASLVDVDLDPLPGVFDPVRALEPGAPLIHEGREGNVAASGFVRRGDVEALLASCDHVVEETFRFAAQEHAYLETEGGVARYDGQILTMEVSTRNPWRDRDELSRALGLPRDGIRVIAPSLGGGFGGKDGVVIQGLLGLAALHSEGRPVKMVFSRQESFLCSPKRHGAVTTLTLGCDGYGGCGGCTILVDGESRLACLMKTAQIEGRHLVTIEGIEKDGRFAPLLEAFASSGAVQCGYCTPAMVLAAVDLLRRNGDPDEEQVLEALSGNLCRCTGYRSIARAVVAGAKKMREAGTCLS</sequence>
<dbReference type="PROSITE" id="PS51186">
    <property type="entry name" value="GNAT"/>
    <property type="match status" value="1"/>
</dbReference>
<comment type="similarity">
    <text evidence="1">Belongs to the xanthine dehydrogenase family.</text>
</comment>
<dbReference type="EMBL" id="CP072943">
    <property type="protein sequence ID" value="QTX31739.1"/>
    <property type="molecule type" value="Genomic_DNA"/>
</dbReference>
<dbReference type="InterPro" id="IPR000674">
    <property type="entry name" value="Ald_Oxase/Xan_DH_a/b"/>
</dbReference>
<dbReference type="Gene3D" id="3.30.365.10">
    <property type="entry name" value="Aldehyde oxidase/xanthine dehydrogenase, molybdopterin binding domain"/>
    <property type="match status" value="2"/>
</dbReference>
<dbReference type="GO" id="GO:0051536">
    <property type="term" value="F:iron-sulfur cluster binding"/>
    <property type="evidence" value="ECO:0007669"/>
    <property type="project" value="InterPro"/>
</dbReference>
<keyword evidence="4" id="KW-1185">Reference proteome</keyword>
<dbReference type="SMART" id="SM01008">
    <property type="entry name" value="Ald_Xan_dh_C"/>
    <property type="match status" value="1"/>
</dbReference>
<name>A0A9Q7AC38_9BACT</name>
<dbReference type="PANTHER" id="PTHR11908:SF157">
    <property type="entry name" value="XANTHINE DEHYDROGENASE SUBUNIT D-RELATED"/>
    <property type="match status" value="1"/>
</dbReference>
<dbReference type="SUPFAM" id="SSF47741">
    <property type="entry name" value="CO dehydrogenase ISP C-domain like"/>
    <property type="match status" value="1"/>
</dbReference>